<protein>
    <submittedName>
        <fullName evidence="3">Zinc ribbon domain-containing protein</fullName>
    </submittedName>
</protein>
<gene>
    <name evidence="3" type="ORF">H6X83_11805</name>
</gene>
<dbReference type="Proteomes" id="UP000516046">
    <property type="component" value="Chromosome"/>
</dbReference>
<keyword evidence="1" id="KW-0812">Transmembrane</keyword>
<evidence type="ECO:0000313" key="3">
    <source>
        <dbReference type="EMBL" id="QNO17604.1"/>
    </source>
</evidence>
<dbReference type="KEGG" id="caml:H6X83_11805"/>
<dbReference type="EMBL" id="CP060696">
    <property type="protein sequence ID" value="QNO17604.1"/>
    <property type="molecule type" value="Genomic_DNA"/>
</dbReference>
<keyword evidence="1" id="KW-0472">Membrane</keyword>
<evidence type="ECO:0000313" key="4">
    <source>
        <dbReference type="Proteomes" id="UP000516046"/>
    </source>
</evidence>
<accession>A0A7G9WFZ2</accession>
<dbReference type="AlphaFoldDB" id="A0A7G9WFZ2"/>
<feature type="domain" description="DZANK-type" evidence="2">
    <location>
        <begin position="262"/>
        <end position="305"/>
    </location>
</feature>
<dbReference type="RefSeq" id="WP_212506670.1">
    <property type="nucleotide sequence ID" value="NZ_CP060696.1"/>
</dbReference>
<feature type="transmembrane region" description="Helical" evidence="1">
    <location>
        <begin position="17"/>
        <end position="36"/>
    </location>
</feature>
<reference evidence="3 4" key="1">
    <citation type="submission" date="2020-08" db="EMBL/GenBank/DDBJ databases">
        <authorList>
            <person name="Ren C."/>
            <person name="Gu Y."/>
            <person name="Xu Y."/>
        </authorList>
    </citation>
    <scope>NUCLEOTIDE SEQUENCE [LARGE SCALE GENOMIC DNA]</scope>
    <source>
        <strain evidence="3 4">LBM18003</strain>
    </source>
</reference>
<keyword evidence="4" id="KW-1185">Reference proteome</keyword>
<feature type="transmembrane region" description="Helical" evidence="1">
    <location>
        <begin position="199"/>
        <end position="222"/>
    </location>
</feature>
<sequence>MNHFDAAIKKFNFKKAVTVYLVLAVLAGILSAGFLVHTFRDRIVLAQGYRRVSEQAIGMKSGYEGLKPELNQLAASSPDLVDILILDGQNRILFAAKHSDLSKEGSLNLVEKPDGQNRYFTDATNPNLHFRLLDGGRLKASKELLGIDEEAEQEMQDRSFYKKQDRQQKNYLLSYLADEPGGGKIYFISSAQPVPRGEFYLKAAAALAVLSFMVYWVLLALWVYAQALKARMDAAVWGIATLFTNLAGWLVFLLYRQSRQTCYRCGAVQNKDNAYCTCCGAKLGKICPRCHMPGSEDDRYCKHCGSALDGGE</sequence>
<organism evidence="3 4">
    <name type="scientific">Caproicibacterium amylolyticum</name>
    <dbReference type="NCBI Taxonomy" id="2766537"/>
    <lineage>
        <taxon>Bacteria</taxon>
        <taxon>Bacillati</taxon>
        <taxon>Bacillota</taxon>
        <taxon>Clostridia</taxon>
        <taxon>Eubacteriales</taxon>
        <taxon>Oscillospiraceae</taxon>
        <taxon>Caproicibacterium</taxon>
    </lineage>
</organism>
<name>A0A7G9WFZ2_9FIRM</name>
<proteinExistence type="predicted"/>
<evidence type="ECO:0000259" key="2">
    <source>
        <dbReference type="Pfam" id="PF12773"/>
    </source>
</evidence>
<feature type="transmembrane region" description="Helical" evidence="1">
    <location>
        <begin position="234"/>
        <end position="255"/>
    </location>
</feature>
<dbReference type="Pfam" id="PF12773">
    <property type="entry name" value="DZR"/>
    <property type="match status" value="1"/>
</dbReference>
<keyword evidence="1" id="KW-1133">Transmembrane helix</keyword>
<evidence type="ECO:0000256" key="1">
    <source>
        <dbReference type="SAM" id="Phobius"/>
    </source>
</evidence>
<dbReference type="InterPro" id="IPR025874">
    <property type="entry name" value="DZR"/>
</dbReference>